<sequence length="89" mass="10051">MAPEGAWRQLSPVKTRCVKQLGIGQDNYELRLPKLWITPKKLGVLGRQEDSCAWREKEILSESSKQCSPKYGGWSDGIMLFVAKSITIL</sequence>
<dbReference type="EMBL" id="JAWDGP010006298">
    <property type="protein sequence ID" value="KAK3743769.1"/>
    <property type="molecule type" value="Genomic_DNA"/>
</dbReference>
<protein>
    <submittedName>
        <fullName evidence="1">Uncharacterized protein</fullName>
    </submittedName>
</protein>
<proteinExistence type="predicted"/>
<evidence type="ECO:0000313" key="2">
    <source>
        <dbReference type="Proteomes" id="UP001283361"/>
    </source>
</evidence>
<keyword evidence="2" id="KW-1185">Reference proteome</keyword>
<accession>A0AAE0YFI5</accession>
<comment type="caution">
    <text evidence="1">The sequence shown here is derived from an EMBL/GenBank/DDBJ whole genome shotgun (WGS) entry which is preliminary data.</text>
</comment>
<organism evidence="1 2">
    <name type="scientific">Elysia crispata</name>
    <name type="common">lettuce slug</name>
    <dbReference type="NCBI Taxonomy" id="231223"/>
    <lineage>
        <taxon>Eukaryota</taxon>
        <taxon>Metazoa</taxon>
        <taxon>Spiralia</taxon>
        <taxon>Lophotrochozoa</taxon>
        <taxon>Mollusca</taxon>
        <taxon>Gastropoda</taxon>
        <taxon>Heterobranchia</taxon>
        <taxon>Euthyneura</taxon>
        <taxon>Panpulmonata</taxon>
        <taxon>Sacoglossa</taxon>
        <taxon>Placobranchoidea</taxon>
        <taxon>Plakobranchidae</taxon>
        <taxon>Elysia</taxon>
    </lineage>
</organism>
<reference evidence="1" key="1">
    <citation type="journal article" date="2023" name="G3 (Bethesda)">
        <title>A reference genome for the long-term kleptoplast-retaining sea slug Elysia crispata morphotype clarki.</title>
        <authorList>
            <person name="Eastman K.E."/>
            <person name="Pendleton A.L."/>
            <person name="Shaikh M.A."/>
            <person name="Suttiyut T."/>
            <person name="Ogas R."/>
            <person name="Tomko P."/>
            <person name="Gavelis G."/>
            <person name="Widhalm J.R."/>
            <person name="Wisecaver J.H."/>
        </authorList>
    </citation>
    <scope>NUCLEOTIDE SEQUENCE</scope>
    <source>
        <strain evidence="1">ECLA1</strain>
    </source>
</reference>
<name>A0AAE0YFI5_9GAST</name>
<evidence type="ECO:0000313" key="1">
    <source>
        <dbReference type="EMBL" id="KAK3743769.1"/>
    </source>
</evidence>
<dbReference type="AlphaFoldDB" id="A0AAE0YFI5"/>
<gene>
    <name evidence="1" type="ORF">RRG08_043501</name>
</gene>
<dbReference type="Proteomes" id="UP001283361">
    <property type="component" value="Unassembled WGS sequence"/>
</dbReference>